<evidence type="ECO:0000313" key="2">
    <source>
        <dbReference type="EMBL" id="OIS90805.1"/>
    </source>
</evidence>
<gene>
    <name evidence="2" type="ORF">BLA27_24680</name>
</gene>
<name>A0A1J6HCG3_9HYPH</name>
<organism evidence="2 3">
    <name type="scientific">Brucella cytisi</name>
    <dbReference type="NCBI Taxonomy" id="407152"/>
    <lineage>
        <taxon>Bacteria</taxon>
        <taxon>Pseudomonadati</taxon>
        <taxon>Pseudomonadota</taxon>
        <taxon>Alphaproteobacteria</taxon>
        <taxon>Hyphomicrobiales</taxon>
        <taxon>Brucellaceae</taxon>
        <taxon>Brucella/Ochrobactrum group</taxon>
        <taxon>Brucella</taxon>
    </lineage>
</organism>
<protein>
    <submittedName>
        <fullName evidence="2">Uncharacterized protein</fullName>
    </submittedName>
</protein>
<comment type="caution">
    <text evidence="2">The sequence shown here is derived from an EMBL/GenBank/DDBJ whole genome shotgun (WGS) entry which is preliminary data.</text>
</comment>
<feature type="compositionally biased region" description="Basic and acidic residues" evidence="1">
    <location>
        <begin position="42"/>
        <end position="63"/>
    </location>
</feature>
<sequence length="134" mass="15183">MTAIAQELAGRIWEIVRHVPIRTEPEATQTIPLLKLVADDRQRSGNPDLRWDRYPSSERDKPASKNGQTVESEDESVMSVSSDQNHSALHIDHLVEGVKLSIVGIVKCFRNGIFSWRGRSLHSNDWKCFLFNTG</sequence>
<dbReference type="Proteomes" id="UP000182985">
    <property type="component" value="Unassembled WGS sequence"/>
</dbReference>
<reference evidence="2 3" key="1">
    <citation type="submission" date="2016-10" db="EMBL/GenBank/DDBJ databases">
        <title>The Draft Genome Sequence of the Potato Rhizosphere Bacteria Ochrobactrum sp. IPA7.2.</title>
        <authorList>
            <person name="Gogoleva N.E."/>
            <person name="Khlopko Y.A."/>
            <person name="Burygin G.L."/>
            <person name="Plotnikov A.O."/>
        </authorList>
    </citation>
    <scope>NUCLEOTIDE SEQUENCE [LARGE SCALE GENOMIC DNA]</scope>
    <source>
        <strain evidence="2 3">IPA7.2</strain>
    </source>
</reference>
<dbReference type="EMBL" id="MOEC01000040">
    <property type="protein sequence ID" value="OIS90805.1"/>
    <property type="molecule type" value="Genomic_DNA"/>
</dbReference>
<dbReference type="AlphaFoldDB" id="A0A1J6HCG3"/>
<evidence type="ECO:0000313" key="3">
    <source>
        <dbReference type="Proteomes" id="UP000182985"/>
    </source>
</evidence>
<accession>A0A1J6HCG3</accession>
<feature type="region of interest" description="Disordered" evidence="1">
    <location>
        <begin position="42"/>
        <end position="83"/>
    </location>
</feature>
<keyword evidence="3" id="KW-1185">Reference proteome</keyword>
<proteinExistence type="predicted"/>
<evidence type="ECO:0000256" key="1">
    <source>
        <dbReference type="SAM" id="MobiDB-lite"/>
    </source>
</evidence>